<dbReference type="AlphaFoldDB" id="A0A8S1AZW9"/>
<feature type="region of interest" description="Disordered" evidence="2">
    <location>
        <begin position="40"/>
        <end position="63"/>
    </location>
</feature>
<evidence type="ECO:0000256" key="1">
    <source>
        <dbReference type="SAM" id="Coils"/>
    </source>
</evidence>
<organism evidence="3 4">
    <name type="scientific">Arctia plantaginis</name>
    <name type="common">Wood tiger moth</name>
    <name type="synonym">Phalaena plantaginis</name>
    <dbReference type="NCBI Taxonomy" id="874455"/>
    <lineage>
        <taxon>Eukaryota</taxon>
        <taxon>Metazoa</taxon>
        <taxon>Ecdysozoa</taxon>
        <taxon>Arthropoda</taxon>
        <taxon>Hexapoda</taxon>
        <taxon>Insecta</taxon>
        <taxon>Pterygota</taxon>
        <taxon>Neoptera</taxon>
        <taxon>Endopterygota</taxon>
        <taxon>Lepidoptera</taxon>
        <taxon>Glossata</taxon>
        <taxon>Ditrysia</taxon>
        <taxon>Noctuoidea</taxon>
        <taxon>Erebidae</taxon>
        <taxon>Arctiinae</taxon>
        <taxon>Arctia</taxon>
    </lineage>
</organism>
<reference evidence="3 4" key="1">
    <citation type="submission" date="2020-04" db="EMBL/GenBank/DDBJ databases">
        <authorList>
            <person name="Wallbank WR R."/>
            <person name="Pardo Diaz C."/>
            <person name="Kozak K."/>
            <person name="Martin S."/>
            <person name="Jiggins C."/>
            <person name="Moest M."/>
            <person name="Warren A I."/>
            <person name="Byers J.R.P. K."/>
            <person name="Montejo-Kovacevich G."/>
            <person name="Yen C E."/>
        </authorList>
    </citation>
    <scope>NUCLEOTIDE SEQUENCE [LARGE SCALE GENOMIC DNA]</scope>
</reference>
<keyword evidence="1" id="KW-0175">Coiled coil</keyword>
<sequence length="114" mass="12930">MSSKVLIEAVHCTKCEAAHHPTCVPASALTPNKEFRCPGCIPQSSVGKEPKTRSPTNLRQPEERTIENSTELVREIRSLREDIGAMREEIRKYRAELTDIKTTLSHDKRRPGDY</sequence>
<dbReference type="InterPro" id="IPR011011">
    <property type="entry name" value="Znf_FYVE_PHD"/>
</dbReference>
<proteinExistence type="predicted"/>
<dbReference type="InterPro" id="IPR013083">
    <property type="entry name" value="Znf_RING/FYVE/PHD"/>
</dbReference>
<feature type="coiled-coil region" evidence="1">
    <location>
        <begin position="69"/>
        <end position="103"/>
    </location>
</feature>
<dbReference type="EMBL" id="CADEBD010000356">
    <property type="protein sequence ID" value="CAB3251322.1"/>
    <property type="molecule type" value="Genomic_DNA"/>
</dbReference>
<name>A0A8S1AZW9_ARCPL</name>
<evidence type="ECO:0000313" key="3">
    <source>
        <dbReference type="EMBL" id="CAB3251322.1"/>
    </source>
</evidence>
<evidence type="ECO:0000313" key="4">
    <source>
        <dbReference type="Proteomes" id="UP000494256"/>
    </source>
</evidence>
<protein>
    <submittedName>
        <fullName evidence="3">Uncharacterized protein</fullName>
    </submittedName>
</protein>
<dbReference type="OrthoDB" id="10261904at2759"/>
<dbReference type="SUPFAM" id="SSF57903">
    <property type="entry name" value="FYVE/PHD zinc finger"/>
    <property type="match status" value="1"/>
</dbReference>
<accession>A0A8S1AZW9</accession>
<dbReference type="Proteomes" id="UP000494256">
    <property type="component" value="Unassembled WGS sequence"/>
</dbReference>
<evidence type="ECO:0000256" key="2">
    <source>
        <dbReference type="SAM" id="MobiDB-lite"/>
    </source>
</evidence>
<dbReference type="Gene3D" id="3.30.40.10">
    <property type="entry name" value="Zinc/RING finger domain, C3HC4 (zinc finger)"/>
    <property type="match status" value="1"/>
</dbReference>
<comment type="caution">
    <text evidence="3">The sequence shown here is derived from an EMBL/GenBank/DDBJ whole genome shotgun (WGS) entry which is preliminary data.</text>
</comment>
<gene>
    <name evidence="3" type="ORF">APLA_LOCUS13582</name>
</gene>